<organism evidence="1 2">
    <name type="scientific">Ixodes persulcatus</name>
    <name type="common">Taiga tick</name>
    <dbReference type="NCBI Taxonomy" id="34615"/>
    <lineage>
        <taxon>Eukaryota</taxon>
        <taxon>Metazoa</taxon>
        <taxon>Ecdysozoa</taxon>
        <taxon>Arthropoda</taxon>
        <taxon>Chelicerata</taxon>
        <taxon>Arachnida</taxon>
        <taxon>Acari</taxon>
        <taxon>Parasitiformes</taxon>
        <taxon>Ixodida</taxon>
        <taxon>Ixodoidea</taxon>
        <taxon>Ixodidae</taxon>
        <taxon>Ixodinae</taxon>
        <taxon>Ixodes</taxon>
    </lineage>
</organism>
<evidence type="ECO:0000313" key="1">
    <source>
        <dbReference type="EMBL" id="KAG0426614.1"/>
    </source>
</evidence>
<dbReference type="EMBL" id="JABSTQ010009701">
    <property type="protein sequence ID" value="KAG0426614.1"/>
    <property type="molecule type" value="Genomic_DNA"/>
</dbReference>
<accession>A0AC60PZM0</accession>
<sequence length="122" mass="14245">MTNKNYQQLQELHEKFAESKGLRILAFPCNQFGGQEPGTEAEIKEFVKKFNVQFDMFSKVNVNGDQAHPLWKYLKHKQSGFLMDAIKWNFSKFLIDKDGQPVKRYAPTTEPLAIEPDLLKYF</sequence>
<name>A0AC60PZM0_IXOPE</name>
<evidence type="ECO:0000313" key="2">
    <source>
        <dbReference type="Proteomes" id="UP000805193"/>
    </source>
</evidence>
<comment type="caution">
    <text evidence="1">The sequence shown here is derived from an EMBL/GenBank/DDBJ whole genome shotgun (WGS) entry which is preliminary data.</text>
</comment>
<keyword evidence="2" id="KW-1185">Reference proteome</keyword>
<proteinExistence type="predicted"/>
<gene>
    <name evidence="1" type="ORF">HPB47_026275</name>
</gene>
<protein>
    <submittedName>
        <fullName evidence="1">Uncharacterized protein</fullName>
    </submittedName>
</protein>
<dbReference type="Proteomes" id="UP000805193">
    <property type="component" value="Unassembled WGS sequence"/>
</dbReference>
<reference evidence="1 2" key="1">
    <citation type="journal article" date="2020" name="Cell">
        <title>Large-Scale Comparative Analyses of Tick Genomes Elucidate Their Genetic Diversity and Vector Capacities.</title>
        <authorList>
            <consortium name="Tick Genome and Microbiome Consortium (TIGMIC)"/>
            <person name="Jia N."/>
            <person name="Wang J."/>
            <person name="Shi W."/>
            <person name="Du L."/>
            <person name="Sun Y."/>
            <person name="Zhan W."/>
            <person name="Jiang J.F."/>
            <person name="Wang Q."/>
            <person name="Zhang B."/>
            <person name="Ji P."/>
            <person name="Bell-Sakyi L."/>
            <person name="Cui X.M."/>
            <person name="Yuan T.T."/>
            <person name="Jiang B.G."/>
            <person name="Yang W.F."/>
            <person name="Lam T.T."/>
            <person name="Chang Q.C."/>
            <person name="Ding S.J."/>
            <person name="Wang X.J."/>
            <person name="Zhu J.G."/>
            <person name="Ruan X.D."/>
            <person name="Zhao L."/>
            <person name="Wei J.T."/>
            <person name="Ye R.Z."/>
            <person name="Que T.C."/>
            <person name="Du C.H."/>
            <person name="Zhou Y.H."/>
            <person name="Cheng J.X."/>
            <person name="Dai P.F."/>
            <person name="Guo W.B."/>
            <person name="Han X.H."/>
            <person name="Huang E.J."/>
            <person name="Li L.F."/>
            <person name="Wei W."/>
            <person name="Gao Y.C."/>
            <person name="Liu J.Z."/>
            <person name="Shao H.Z."/>
            <person name="Wang X."/>
            <person name="Wang C.C."/>
            <person name="Yang T.C."/>
            <person name="Huo Q.B."/>
            <person name="Li W."/>
            <person name="Chen H.Y."/>
            <person name="Chen S.E."/>
            <person name="Zhou L.G."/>
            <person name="Ni X.B."/>
            <person name="Tian J.H."/>
            <person name="Sheng Y."/>
            <person name="Liu T."/>
            <person name="Pan Y.S."/>
            <person name="Xia L.Y."/>
            <person name="Li J."/>
            <person name="Zhao F."/>
            <person name="Cao W.C."/>
        </authorList>
    </citation>
    <scope>NUCLEOTIDE SEQUENCE [LARGE SCALE GENOMIC DNA]</scope>
    <source>
        <strain evidence="1">Iper-2018</strain>
    </source>
</reference>